<dbReference type="Proteomes" id="UP001597119">
    <property type="component" value="Unassembled WGS sequence"/>
</dbReference>
<feature type="domain" description="UspA" evidence="2">
    <location>
        <begin position="1"/>
        <end position="142"/>
    </location>
</feature>
<proteinExistence type="inferred from homology"/>
<reference evidence="3 4" key="1">
    <citation type="journal article" date="2019" name="Int. J. Syst. Evol. Microbiol.">
        <title>The Global Catalogue of Microorganisms (GCM) 10K type strain sequencing project: providing services to taxonomists for standard genome sequencing and annotation.</title>
        <authorList>
            <consortium name="The Broad Institute Genomics Platform"/>
            <consortium name="The Broad Institute Genome Sequencing Center for Infectious Disease"/>
            <person name="Wu L."/>
            <person name="Ma J."/>
        </authorList>
    </citation>
    <scope>NUCLEOTIDE SEQUENCE [LARGE SCALE GENOMIC DNA]</scope>
    <source>
        <strain evidence="3 4">CGMCC 1.12125</strain>
    </source>
</reference>
<dbReference type="SUPFAM" id="SSF52402">
    <property type="entry name" value="Adenine nucleotide alpha hydrolases-like"/>
    <property type="match status" value="2"/>
</dbReference>
<dbReference type="RefSeq" id="WP_247376624.1">
    <property type="nucleotide sequence ID" value="NZ_JALLGV010000003.1"/>
</dbReference>
<evidence type="ECO:0000256" key="1">
    <source>
        <dbReference type="ARBA" id="ARBA00008791"/>
    </source>
</evidence>
<protein>
    <submittedName>
        <fullName evidence="3">Universal stress protein</fullName>
    </submittedName>
</protein>
<evidence type="ECO:0000259" key="2">
    <source>
        <dbReference type="Pfam" id="PF00582"/>
    </source>
</evidence>
<dbReference type="InterPro" id="IPR006015">
    <property type="entry name" value="Universal_stress_UspA"/>
</dbReference>
<dbReference type="PANTHER" id="PTHR46268:SF6">
    <property type="entry name" value="UNIVERSAL STRESS PROTEIN UP12"/>
    <property type="match status" value="1"/>
</dbReference>
<name>A0ABD6C757_9EURY</name>
<evidence type="ECO:0000313" key="4">
    <source>
        <dbReference type="Proteomes" id="UP001597119"/>
    </source>
</evidence>
<gene>
    <name evidence="3" type="ORF">ACFR9U_03580</name>
</gene>
<dbReference type="EMBL" id="JBHUDJ010000001">
    <property type="protein sequence ID" value="MFD1586050.1"/>
    <property type="molecule type" value="Genomic_DNA"/>
</dbReference>
<dbReference type="Gene3D" id="3.40.50.620">
    <property type="entry name" value="HUPs"/>
    <property type="match status" value="2"/>
</dbReference>
<comment type="similarity">
    <text evidence="1">Belongs to the universal stress protein A family.</text>
</comment>
<dbReference type="PANTHER" id="PTHR46268">
    <property type="entry name" value="STRESS RESPONSE PROTEIN NHAX"/>
    <property type="match status" value="1"/>
</dbReference>
<comment type="caution">
    <text evidence="3">The sequence shown here is derived from an EMBL/GenBank/DDBJ whole genome shotgun (WGS) entry which is preliminary data.</text>
</comment>
<dbReference type="PRINTS" id="PR01438">
    <property type="entry name" value="UNVRSLSTRESS"/>
</dbReference>
<sequence length="278" mass="29304">MYDNILVPTDGSDCARGAAAHAMTVADAFGATVHALSVVDPMEYASGSVGDVSDLVDRERETFFDRASEATAAIADIDPSVDVEQHTRQGTPHEIITEFVEAHGIDLVVMGTHGRTGPWRHLLGSVTERTVRTVTAPVLTVHGECQSVAYDDVLVPTDGSEYADAALEHAIALADAFDATPHVLHAGDADHGRAAVADARDRIVETTGREPVTEIASGAPSAVIDSYATDADVDLVVMGTHGRTGLSRRVLGSVTERTIRTTTHPVLAVHTDDAAPEQ</sequence>
<dbReference type="InterPro" id="IPR006016">
    <property type="entry name" value="UspA"/>
</dbReference>
<dbReference type="AlphaFoldDB" id="A0ABD6C757"/>
<dbReference type="InterPro" id="IPR014729">
    <property type="entry name" value="Rossmann-like_a/b/a_fold"/>
</dbReference>
<accession>A0ABD6C757</accession>
<dbReference type="Pfam" id="PF00582">
    <property type="entry name" value="Usp"/>
    <property type="match status" value="2"/>
</dbReference>
<evidence type="ECO:0000313" key="3">
    <source>
        <dbReference type="EMBL" id="MFD1586050.1"/>
    </source>
</evidence>
<dbReference type="CDD" id="cd00293">
    <property type="entry name" value="USP-like"/>
    <property type="match status" value="2"/>
</dbReference>
<keyword evidence="4" id="KW-1185">Reference proteome</keyword>
<organism evidence="3 4">
    <name type="scientific">Halorientalis brevis</name>
    <dbReference type="NCBI Taxonomy" id="1126241"/>
    <lineage>
        <taxon>Archaea</taxon>
        <taxon>Methanobacteriati</taxon>
        <taxon>Methanobacteriota</taxon>
        <taxon>Stenosarchaea group</taxon>
        <taxon>Halobacteria</taxon>
        <taxon>Halobacteriales</taxon>
        <taxon>Haloarculaceae</taxon>
        <taxon>Halorientalis</taxon>
    </lineage>
</organism>
<feature type="domain" description="UspA" evidence="2">
    <location>
        <begin position="150"/>
        <end position="270"/>
    </location>
</feature>